<organism evidence="4 5">
    <name type="scientific">Hibiscus syriacus</name>
    <name type="common">Rose of Sharon</name>
    <dbReference type="NCBI Taxonomy" id="106335"/>
    <lineage>
        <taxon>Eukaryota</taxon>
        <taxon>Viridiplantae</taxon>
        <taxon>Streptophyta</taxon>
        <taxon>Embryophyta</taxon>
        <taxon>Tracheophyta</taxon>
        <taxon>Spermatophyta</taxon>
        <taxon>Magnoliopsida</taxon>
        <taxon>eudicotyledons</taxon>
        <taxon>Gunneridae</taxon>
        <taxon>Pentapetalae</taxon>
        <taxon>rosids</taxon>
        <taxon>malvids</taxon>
        <taxon>Malvales</taxon>
        <taxon>Malvaceae</taxon>
        <taxon>Malvoideae</taxon>
        <taxon>Hibiscus</taxon>
    </lineage>
</organism>
<dbReference type="InterPro" id="IPR036965">
    <property type="entry name" value="Terpene_synth_N_sf"/>
</dbReference>
<evidence type="ECO:0000256" key="1">
    <source>
        <dbReference type="ARBA" id="ARBA00001946"/>
    </source>
</evidence>
<dbReference type="Gene3D" id="1.10.600.10">
    <property type="entry name" value="Farnesyl Diphosphate Synthase"/>
    <property type="match status" value="1"/>
</dbReference>
<dbReference type="GO" id="GO:0016114">
    <property type="term" value="P:terpenoid biosynthetic process"/>
    <property type="evidence" value="ECO:0007669"/>
    <property type="project" value="InterPro"/>
</dbReference>
<feature type="domain" description="Terpene synthase N-terminal" evidence="3">
    <location>
        <begin position="159"/>
        <end position="232"/>
    </location>
</feature>
<evidence type="ECO:0000313" key="4">
    <source>
        <dbReference type="EMBL" id="KAE8657875.1"/>
    </source>
</evidence>
<dbReference type="PANTHER" id="PTHR31225:SF252">
    <property type="entry name" value="TERPENE SYNTHASE 12-RELATED"/>
    <property type="match status" value="1"/>
</dbReference>
<reference evidence="4" key="1">
    <citation type="submission" date="2019-09" db="EMBL/GenBank/DDBJ databases">
        <title>Draft genome information of white flower Hibiscus syriacus.</title>
        <authorList>
            <person name="Kim Y.-M."/>
        </authorList>
    </citation>
    <scope>NUCLEOTIDE SEQUENCE [LARGE SCALE GENOMIC DNA]</scope>
    <source>
        <strain evidence="4">YM2019G1</strain>
    </source>
</reference>
<dbReference type="Pfam" id="PF01397">
    <property type="entry name" value="Terpene_synth"/>
    <property type="match status" value="1"/>
</dbReference>
<keyword evidence="2" id="KW-0460">Magnesium</keyword>
<dbReference type="Proteomes" id="UP000436088">
    <property type="component" value="Unassembled WGS sequence"/>
</dbReference>
<keyword evidence="5" id="KW-1185">Reference proteome</keyword>
<dbReference type="EMBL" id="VEPZ02001749">
    <property type="protein sequence ID" value="KAE8657875.1"/>
    <property type="molecule type" value="Genomic_DNA"/>
</dbReference>
<proteinExistence type="predicted"/>
<dbReference type="GO" id="GO:0010333">
    <property type="term" value="F:terpene synthase activity"/>
    <property type="evidence" value="ECO:0007669"/>
    <property type="project" value="InterPro"/>
</dbReference>
<dbReference type="SUPFAM" id="SSF48239">
    <property type="entry name" value="Terpenoid cyclases/Protein prenyltransferases"/>
    <property type="match status" value="1"/>
</dbReference>
<comment type="cofactor">
    <cofactor evidence="1">
        <name>Mg(2+)</name>
        <dbReference type="ChEBI" id="CHEBI:18420"/>
    </cofactor>
</comment>
<name>A0A6A2WQJ1_HIBSY</name>
<dbReference type="InterPro" id="IPR008949">
    <property type="entry name" value="Isoprenoid_synthase_dom_sf"/>
</dbReference>
<accession>A0A6A2WQJ1</accession>
<evidence type="ECO:0000313" key="5">
    <source>
        <dbReference type="Proteomes" id="UP000436088"/>
    </source>
</evidence>
<dbReference type="InterPro" id="IPR001906">
    <property type="entry name" value="Terpene_synth_N"/>
</dbReference>
<dbReference type="AlphaFoldDB" id="A0A6A2WQJ1"/>
<dbReference type="InterPro" id="IPR008930">
    <property type="entry name" value="Terpenoid_cyclase/PrenylTrfase"/>
</dbReference>
<protein>
    <recommendedName>
        <fullName evidence="3">Terpene synthase N-terminal domain-containing protein</fullName>
    </recommendedName>
</protein>
<comment type="caution">
    <text evidence="4">The sequence shown here is derived from an EMBL/GenBank/DDBJ whole genome shotgun (WGS) entry which is preliminary data.</text>
</comment>
<sequence>MAPVTTSNLCLSRFNPKQIMIPTTIRRQQVVSDRTSFHICCAVSSTTQVSVSDQPKDGRRSANYQPSIWSYDFLQSLNNVHADVLYKERAGELEQEVRFAIHDEDAEPVNLLELIDDIQRLGWGIVSRRISIGPFRSPCPQTTPVSRRSIADAGMLSNADVFKVFKDDKGSFKECLYKDVKGMLSLNEASHLAFEGEDLMEEALEFSRVHLMDLHGVRNLEKGLLEQVIHSLELPLHRQMLRLEARWYIEAYGRKNATKHTQLELAKLDFNMVQSTLQEDLQEMTRKISSSKHVLCTCNSNGVAFVMFD</sequence>
<evidence type="ECO:0000256" key="2">
    <source>
        <dbReference type="ARBA" id="ARBA00022842"/>
    </source>
</evidence>
<evidence type="ECO:0000259" key="3">
    <source>
        <dbReference type="Pfam" id="PF01397"/>
    </source>
</evidence>
<gene>
    <name evidence="4" type="ORF">F3Y22_tig00116976pilonHSYRG00016</name>
</gene>
<dbReference type="InterPro" id="IPR050148">
    <property type="entry name" value="Terpene_synthase-like"/>
</dbReference>
<dbReference type="Gene3D" id="1.50.10.130">
    <property type="entry name" value="Terpene synthase, N-terminal domain"/>
    <property type="match status" value="2"/>
</dbReference>
<dbReference type="PANTHER" id="PTHR31225">
    <property type="entry name" value="OS04G0344100 PROTEIN-RELATED"/>
    <property type="match status" value="1"/>
</dbReference>